<evidence type="ECO:0000313" key="2">
    <source>
        <dbReference type="EMBL" id="EGO26031.1"/>
    </source>
</evidence>
<evidence type="ECO:0000259" key="1">
    <source>
        <dbReference type="Pfam" id="PF20236"/>
    </source>
</evidence>
<dbReference type="Proteomes" id="UP000008064">
    <property type="component" value="Unassembled WGS sequence"/>
</dbReference>
<dbReference type="HOGENOM" id="CLU_122982_0_0_1"/>
<dbReference type="OrthoDB" id="2798132at2759"/>
<dbReference type="RefSeq" id="XP_007318153.1">
    <property type="nucleotide sequence ID" value="XM_007318091.1"/>
</dbReference>
<gene>
    <name evidence="2" type="ORF">SERLADRAFT_448918</name>
</gene>
<dbReference type="GeneID" id="18816514"/>
<dbReference type="AlphaFoldDB" id="F8NVD0"/>
<dbReference type="Pfam" id="PF20236">
    <property type="entry name" value="DUF6593"/>
    <property type="match status" value="1"/>
</dbReference>
<sequence>MPPPKKPDPPHRIQFATNSLRNTTLAVDNDKFYYEIVTRFWHPHLTKINKFDYEARVVTCVAEIEALPKKEVKVRFNTDESEGPWTKASEFIKCDGSNVGGTFVAGDGIEYRWKTHKRYLQLVKSDDEDKVPIAEYHPYRRHFFIFRMSQYAWLEVKPEATAALEKIIVSYLLVERRRRQAKIRVKLEHQ</sequence>
<accession>F8NVD0</accession>
<protein>
    <recommendedName>
        <fullName evidence="1">DUF6593 domain-containing protein</fullName>
    </recommendedName>
</protein>
<proteinExistence type="predicted"/>
<dbReference type="KEGG" id="sla:SERLADRAFT_448918"/>
<dbReference type="EMBL" id="GL945433">
    <property type="protein sequence ID" value="EGO26031.1"/>
    <property type="molecule type" value="Genomic_DNA"/>
</dbReference>
<feature type="domain" description="DUF6593" evidence="1">
    <location>
        <begin position="18"/>
        <end position="180"/>
    </location>
</feature>
<dbReference type="InterPro" id="IPR046528">
    <property type="entry name" value="DUF6593"/>
</dbReference>
<name>F8NVD0_SERL9</name>
<reference evidence="2" key="1">
    <citation type="submission" date="2011-04" db="EMBL/GenBank/DDBJ databases">
        <title>Evolution of plant cell wall degrading machinery underlies the functional diversity of forest fungi.</title>
        <authorList>
            <consortium name="US DOE Joint Genome Institute (JGI-PGF)"/>
            <person name="Eastwood D.C."/>
            <person name="Floudas D."/>
            <person name="Binder M."/>
            <person name="Majcherczyk A."/>
            <person name="Schneider P."/>
            <person name="Aerts A."/>
            <person name="Asiegbu F.O."/>
            <person name="Baker S.E."/>
            <person name="Barry K."/>
            <person name="Bendiksby M."/>
            <person name="Blumentritt M."/>
            <person name="Coutinho P.M."/>
            <person name="Cullen D."/>
            <person name="Cullen D."/>
            <person name="Gathman A."/>
            <person name="Goodell B."/>
            <person name="Henrissat B."/>
            <person name="Ihrmark K."/>
            <person name="Kauserud H."/>
            <person name="Kohler A."/>
            <person name="LaButti K."/>
            <person name="Lapidus A."/>
            <person name="Lavin J.L."/>
            <person name="Lee Y.-H."/>
            <person name="Lindquist E."/>
            <person name="Lilly W."/>
            <person name="Lucas S."/>
            <person name="Morin E."/>
            <person name="Murat C."/>
            <person name="Oguiza J.A."/>
            <person name="Park J."/>
            <person name="Pisabarro A.G."/>
            <person name="Riley R."/>
            <person name="Rosling A."/>
            <person name="Salamov A."/>
            <person name="Schmidt O."/>
            <person name="Schmutz J."/>
            <person name="Skrede I."/>
            <person name="Stenlid J."/>
            <person name="Wiebenga A."/>
            <person name="Xie X."/>
            <person name="Kues U."/>
            <person name="Hibbett D.S."/>
            <person name="Hoffmeister D."/>
            <person name="Hogberg N."/>
            <person name="Martin F."/>
            <person name="Grigoriev I.V."/>
            <person name="Watkinson S.C."/>
        </authorList>
    </citation>
    <scope>NUCLEOTIDE SEQUENCE</scope>
    <source>
        <strain evidence="2">S7.9</strain>
    </source>
</reference>
<organism>
    <name type="scientific">Serpula lacrymans var. lacrymans (strain S7.9)</name>
    <name type="common">Dry rot fungus</name>
    <dbReference type="NCBI Taxonomy" id="578457"/>
    <lineage>
        <taxon>Eukaryota</taxon>
        <taxon>Fungi</taxon>
        <taxon>Dikarya</taxon>
        <taxon>Basidiomycota</taxon>
        <taxon>Agaricomycotina</taxon>
        <taxon>Agaricomycetes</taxon>
        <taxon>Agaricomycetidae</taxon>
        <taxon>Boletales</taxon>
        <taxon>Coniophorineae</taxon>
        <taxon>Serpulaceae</taxon>
        <taxon>Serpula</taxon>
    </lineage>
</organism>